<feature type="transmembrane region" description="Helical" evidence="1">
    <location>
        <begin position="428"/>
        <end position="448"/>
    </location>
</feature>
<comment type="caution">
    <text evidence="2">The sequence shown here is derived from an EMBL/GenBank/DDBJ whole genome shotgun (WGS) entry which is preliminary data.</text>
</comment>
<dbReference type="Pfam" id="PF00873">
    <property type="entry name" value="ACR_tran"/>
    <property type="match status" value="1"/>
</dbReference>
<dbReference type="Gene3D" id="3.30.2090.10">
    <property type="entry name" value="Multidrug efflux transporter AcrB TolC docking domain, DN and DC subdomains"/>
    <property type="match status" value="2"/>
</dbReference>
<dbReference type="PANTHER" id="PTHR32063">
    <property type="match status" value="1"/>
</dbReference>
<feature type="transmembrane region" description="Helical" evidence="1">
    <location>
        <begin position="961"/>
        <end position="980"/>
    </location>
</feature>
<feature type="transmembrane region" description="Helical" evidence="1">
    <location>
        <begin position="919"/>
        <end position="940"/>
    </location>
</feature>
<dbReference type="SUPFAM" id="SSF82714">
    <property type="entry name" value="Multidrug efflux transporter AcrB TolC docking domain, DN and DC subdomains"/>
    <property type="match status" value="2"/>
</dbReference>
<feature type="transmembrane region" description="Helical" evidence="1">
    <location>
        <begin position="885"/>
        <end position="907"/>
    </location>
</feature>
<dbReference type="SUPFAM" id="SSF82693">
    <property type="entry name" value="Multidrug efflux transporter AcrB pore domain, PN1, PN2, PC1 and PC2 subdomains"/>
    <property type="match status" value="3"/>
</dbReference>
<dbReference type="Gene3D" id="3.30.70.1440">
    <property type="entry name" value="Multidrug efflux transporter AcrB pore domain"/>
    <property type="match status" value="1"/>
</dbReference>
<feature type="transmembrane region" description="Helical" evidence="1">
    <location>
        <begin position="992"/>
        <end position="1018"/>
    </location>
</feature>
<evidence type="ECO:0000313" key="3">
    <source>
        <dbReference type="Proteomes" id="UP001151071"/>
    </source>
</evidence>
<reference evidence="2" key="1">
    <citation type="submission" date="2022-12" db="EMBL/GenBank/DDBJ databases">
        <title>Draft genome sequence of the thermophilic strain Brevibacillus thermoruber HT42, isolated from Los Humeros, Puebla, Mexico, with biotechnological potential.</title>
        <authorList>
            <person name="Lara Sanchez J."/>
            <person name="Solis Palacios R."/>
            <person name="Bustos Baena A.S."/>
            <person name="Ruz Baez A.E."/>
            <person name="Espinosa Luna G."/>
            <person name="Oliart Ros R.M."/>
        </authorList>
    </citation>
    <scope>NUCLEOTIDE SEQUENCE</scope>
    <source>
        <strain evidence="2">HT42</strain>
    </source>
</reference>
<feature type="transmembrane region" description="Helical" evidence="1">
    <location>
        <begin position="383"/>
        <end position="408"/>
    </location>
</feature>
<dbReference type="Gene3D" id="1.20.1640.10">
    <property type="entry name" value="Multidrug efflux transporter AcrB transmembrane domain"/>
    <property type="match status" value="2"/>
</dbReference>
<feature type="transmembrane region" description="Helical" evidence="1">
    <location>
        <begin position="357"/>
        <end position="377"/>
    </location>
</feature>
<dbReference type="Gene3D" id="3.30.70.1320">
    <property type="entry name" value="Multidrug efflux transporter AcrB pore domain like"/>
    <property type="match status" value="1"/>
</dbReference>
<name>A0A9X3TS01_9BACL</name>
<feature type="transmembrane region" description="Helical" evidence="1">
    <location>
        <begin position="860"/>
        <end position="878"/>
    </location>
</feature>
<evidence type="ECO:0000313" key="2">
    <source>
        <dbReference type="EMBL" id="MDA5109724.1"/>
    </source>
</evidence>
<accession>A0A9X3TS01</accession>
<proteinExistence type="predicted"/>
<feature type="transmembrane region" description="Helical" evidence="1">
    <location>
        <begin position="460"/>
        <end position="479"/>
    </location>
</feature>
<organism evidence="2 3">
    <name type="scientific">Brevibacillus thermoruber</name>
    <dbReference type="NCBI Taxonomy" id="33942"/>
    <lineage>
        <taxon>Bacteria</taxon>
        <taxon>Bacillati</taxon>
        <taxon>Bacillota</taxon>
        <taxon>Bacilli</taxon>
        <taxon>Bacillales</taxon>
        <taxon>Paenibacillaceae</taxon>
        <taxon>Brevibacillus</taxon>
    </lineage>
</organism>
<dbReference type="AlphaFoldDB" id="A0A9X3TS01"/>
<dbReference type="GO" id="GO:0005886">
    <property type="term" value="C:plasma membrane"/>
    <property type="evidence" value="ECO:0007669"/>
    <property type="project" value="TreeGrafter"/>
</dbReference>
<evidence type="ECO:0000256" key="1">
    <source>
        <dbReference type="SAM" id="Phobius"/>
    </source>
</evidence>
<dbReference type="Gene3D" id="3.30.70.1430">
    <property type="entry name" value="Multidrug efflux transporter AcrB pore domain"/>
    <property type="match status" value="2"/>
</dbReference>
<keyword evidence="1" id="KW-1133">Transmembrane helix</keyword>
<dbReference type="Proteomes" id="UP001151071">
    <property type="component" value="Unassembled WGS sequence"/>
</dbReference>
<dbReference type="PRINTS" id="PR00702">
    <property type="entry name" value="ACRIFLAVINRP"/>
</dbReference>
<dbReference type="EMBL" id="JAPYYP010000020">
    <property type="protein sequence ID" value="MDA5109724.1"/>
    <property type="molecule type" value="Genomic_DNA"/>
</dbReference>
<protein>
    <submittedName>
        <fullName evidence="2">Efflux RND transporter permease subunit</fullName>
    </submittedName>
</protein>
<dbReference type="InterPro" id="IPR001036">
    <property type="entry name" value="Acrflvin-R"/>
</dbReference>
<feature type="transmembrane region" description="Helical" evidence="1">
    <location>
        <begin position="328"/>
        <end position="350"/>
    </location>
</feature>
<feature type="transmembrane region" description="Helical" evidence="1">
    <location>
        <begin position="535"/>
        <end position="555"/>
    </location>
</feature>
<sequence>MNLSRFSIQRPVTILMMTVALLLFGFVSLPKLAIELYPELNLPVAVVVTTVEGSTPAEVEKLVTRPIEEALGTVPNVDKIMSNSAEGASQVILQFNWGTDMDQATLDMRDKVDLVRGILPDNAKAPRILKLDPNSEPIMTFSLTGEEDVVKLKSIAEDTIKPRLERIEGVASVGVSGGQEKIVEVVLDPNRLAAYGIGIDQIQQALMATNVSGSSGVIRQGDTKLSIRVDGEYGSVADIGETPIRVQNGSIALKNLATVTETYKEVTQKAFMNGMPSVGLTITKASGGNTIEVADAVNRELEALKQVLPPNVKVTTILDSSKFIKDSIYTVGEHALVGGLFSIIILFLFLNSFRSMLIVSIVIPISVVATFCLMYFTGQTINMISLAGLTLGLGSLVDFAVVILENIFRYREQGKSMMEAARLGSKEVGTAVMASALAQIAVFAPIVFVEGLASELFGPLALTVVYSHIAALLASLTLVPMLSSRWLKTVPHTEGEVVSNYRGFNPVMWFNKGFNKIARGYGRLLKWALGHRKTVFAVTIALFVGAIVLSGGVGAEFIPKMDQGQISISIKMPNGTMLSETEKVVAEVEKRVKDLPELEQLYTSIGSNGGPAIIANATSNQAQVQVKLVPKDQRSVSTEQVTEQLREKLADISGAEIEVTEVDQSGGPMGAPLEVSLRGENLDVLEDISSIIAGEIKQVPGTRNVTTSLEETRQEVQVLVDPQKASLYGLTTSQVLSNVRTAFDGMTVTTYQTGDDQIDVKIMLPKSYQDDISYLQQLRIPTASGAQVALSSVAEIVKQDVPQLIKRTNQTREVTISSEIVGRDLNSVTRDVTAKLNALSLPDGYTLEVGGQSKEMAESFGSLGLAIILSIALVYMVMASQFESLFTPFIIMFSIPPTFIGVVVGLLTTGYPLSVPALIGYILLIGIVVNNAIVLIDYVNQLRKRGVERNEAILQAGPIRLRPILMTTLATILAITPLAFGGGDGNESQAPMAVVVIFGLSFSTLITLVLIPVVYSWFDDLGQKWRNRKEKRKQKKSAGQDMPTLG</sequence>
<keyword evidence="3" id="KW-1185">Reference proteome</keyword>
<dbReference type="PANTHER" id="PTHR32063:SF0">
    <property type="entry name" value="SWARMING MOTILITY PROTEIN SWRC"/>
    <property type="match status" value="1"/>
</dbReference>
<dbReference type="InterPro" id="IPR027463">
    <property type="entry name" value="AcrB_DN_DC_subdom"/>
</dbReference>
<dbReference type="RefSeq" id="WP_029098679.1">
    <property type="nucleotide sequence ID" value="NZ_JAPYYP010000020.1"/>
</dbReference>
<keyword evidence="1" id="KW-0472">Membrane</keyword>
<dbReference type="SUPFAM" id="SSF82866">
    <property type="entry name" value="Multidrug efflux transporter AcrB transmembrane domain"/>
    <property type="match status" value="2"/>
</dbReference>
<gene>
    <name evidence="2" type="ORF">O3V59_15260</name>
</gene>
<dbReference type="GO" id="GO:0042910">
    <property type="term" value="F:xenobiotic transmembrane transporter activity"/>
    <property type="evidence" value="ECO:0007669"/>
    <property type="project" value="TreeGrafter"/>
</dbReference>
<keyword evidence="1" id="KW-0812">Transmembrane</keyword>